<gene>
    <name evidence="2" type="ORF">ABZ071_29785</name>
</gene>
<evidence type="ECO:0000313" key="2">
    <source>
        <dbReference type="EMBL" id="MEU0156013.1"/>
    </source>
</evidence>
<dbReference type="RefSeq" id="WP_355667557.1">
    <property type="nucleotide sequence ID" value="NZ_JBEXRX010000144.1"/>
</dbReference>
<feature type="region of interest" description="Disordered" evidence="1">
    <location>
        <begin position="1"/>
        <end position="68"/>
    </location>
</feature>
<name>A0ABV2VT97_9ACTN</name>
<evidence type="ECO:0000313" key="3">
    <source>
        <dbReference type="Proteomes" id="UP001550348"/>
    </source>
</evidence>
<proteinExistence type="predicted"/>
<organism evidence="2 3">
    <name type="scientific">Micromonospora fulviviridis</name>
    <dbReference type="NCBI Taxonomy" id="47860"/>
    <lineage>
        <taxon>Bacteria</taxon>
        <taxon>Bacillati</taxon>
        <taxon>Actinomycetota</taxon>
        <taxon>Actinomycetes</taxon>
        <taxon>Micromonosporales</taxon>
        <taxon>Micromonosporaceae</taxon>
        <taxon>Micromonospora</taxon>
    </lineage>
</organism>
<protein>
    <submittedName>
        <fullName evidence="2">Uncharacterized protein</fullName>
    </submittedName>
</protein>
<dbReference type="Proteomes" id="UP001550348">
    <property type="component" value="Unassembled WGS sequence"/>
</dbReference>
<evidence type="ECO:0000256" key="1">
    <source>
        <dbReference type="SAM" id="MobiDB-lite"/>
    </source>
</evidence>
<sequence>MSLTDHPPADPPGPSATDPGPGRHPGSGVAVRRAEAPVAPMDGGSGATRMTSEAEADTRPWNAVEFVA</sequence>
<comment type="caution">
    <text evidence="2">The sequence shown here is derived from an EMBL/GenBank/DDBJ whole genome shotgun (WGS) entry which is preliminary data.</text>
</comment>
<dbReference type="EMBL" id="JBEXRX010000144">
    <property type="protein sequence ID" value="MEU0156013.1"/>
    <property type="molecule type" value="Genomic_DNA"/>
</dbReference>
<keyword evidence="3" id="KW-1185">Reference proteome</keyword>
<accession>A0ABV2VT97</accession>
<reference evidence="2 3" key="1">
    <citation type="submission" date="2024-06" db="EMBL/GenBank/DDBJ databases">
        <title>The Natural Products Discovery Center: Release of the First 8490 Sequenced Strains for Exploring Actinobacteria Biosynthetic Diversity.</title>
        <authorList>
            <person name="Kalkreuter E."/>
            <person name="Kautsar S.A."/>
            <person name="Yang D."/>
            <person name="Bader C.D."/>
            <person name="Teijaro C.N."/>
            <person name="Fluegel L."/>
            <person name="Davis C.M."/>
            <person name="Simpson J.R."/>
            <person name="Lauterbach L."/>
            <person name="Steele A.D."/>
            <person name="Gui C."/>
            <person name="Meng S."/>
            <person name="Li G."/>
            <person name="Viehrig K."/>
            <person name="Ye F."/>
            <person name="Su P."/>
            <person name="Kiefer A.F."/>
            <person name="Nichols A."/>
            <person name="Cepeda A.J."/>
            <person name="Yan W."/>
            <person name="Fan B."/>
            <person name="Jiang Y."/>
            <person name="Adhikari A."/>
            <person name="Zheng C.-J."/>
            <person name="Schuster L."/>
            <person name="Cowan T.M."/>
            <person name="Smanski M.J."/>
            <person name="Chevrette M.G."/>
            <person name="De Carvalho L.P.S."/>
            <person name="Shen B."/>
        </authorList>
    </citation>
    <scope>NUCLEOTIDE SEQUENCE [LARGE SCALE GENOMIC DNA]</scope>
    <source>
        <strain evidence="2 3">NPDC006286</strain>
    </source>
</reference>